<evidence type="ECO:0000256" key="7">
    <source>
        <dbReference type="RuleBase" id="RU361193"/>
    </source>
</evidence>
<dbReference type="UniPathway" id="UPA00378"/>
<evidence type="ECO:0000256" key="5">
    <source>
        <dbReference type="PIRSR" id="PIRSR601382-1"/>
    </source>
</evidence>
<feature type="compositionally biased region" description="Polar residues" evidence="8">
    <location>
        <begin position="649"/>
        <end position="658"/>
    </location>
</feature>
<dbReference type="PANTHER" id="PTHR45679">
    <property type="entry name" value="ER DEGRADATION-ENHANCING ALPHA-MANNOSIDASE-LIKE PROTEIN 2"/>
    <property type="match status" value="1"/>
</dbReference>
<dbReference type="GO" id="GO:0005975">
    <property type="term" value="P:carbohydrate metabolic process"/>
    <property type="evidence" value="ECO:0007669"/>
    <property type="project" value="InterPro"/>
</dbReference>
<dbReference type="EC" id="3.2.1.-" evidence="7"/>
<comment type="subcellular location">
    <subcellularLocation>
        <location evidence="1">Endoplasmic reticulum</location>
    </subcellularLocation>
</comment>
<dbReference type="GO" id="GO:0016020">
    <property type="term" value="C:membrane"/>
    <property type="evidence" value="ECO:0007669"/>
    <property type="project" value="InterPro"/>
</dbReference>
<feature type="active site" evidence="5">
    <location>
        <position position="477"/>
    </location>
</feature>
<dbReference type="GO" id="GO:1904380">
    <property type="term" value="P:endoplasmic reticulum mannose trimming"/>
    <property type="evidence" value="ECO:0007669"/>
    <property type="project" value="InterPro"/>
</dbReference>
<feature type="active site" description="Proton donor" evidence="5">
    <location>
        <position position="456"/>
    </location>
</feature>
<name>A0A2G5HA63_CERBT</name>
<feature type="chain" id="PRO_5013599533" description="alpha-1,2-Mannosidase" evidence="9">
    <location>
        <begin position="38"/>
        <end position="1087"/>
    </location>
</feature>
<dbReference type="Pfam" id="PF01532">
    <property type="entry name" value="Glyco_hydro_47"/>
    <property type="match status" value="1"/>
</dbReference>
<reference evidence="10 11" key="1">
    <citation type="submission" date="2015-10" db="EMBL/GenBank/DDBJ databases">
        <title>The cercosporin biosynthetic gene cluster was horizontally transferred to several fungal lineages and shown to be expanded in Cercospora beticola based on microsynteny with recipient genomes.</title>
        <authorList>
            <person name="De Jonge R."/>
            <person name="Ebert M.K."/>
            <person name="Suttle J.C."/>
            <person name="Jurick Ii W.M."/>
            <person name="Secor G.A."/>
            <person name="Thomma B.P."/>
            <person name="Van De Peer Y."/>
            <person name="Bolton M.D."/>
        </authorList>
    </citation>
    <scope>NUCLEOTIDE SEQUENCE [LARGE SCALE GENOMIC DNA]</scope>
    <source>
        <strain evidence="10 11">09-40</strain>
    </source>
</reference>
<comment type="caution">
    <text evidence="10">The sequence shown here is derived from an EMBL/GenBank/DDBJ whole genome shotgun (WGS) entry which is preliminary data.</text>
</comment>
<dbReference type="GO" id="GO:0004571">
    <property type="term" value="F:mannosyl-oligosaccharide 1,2-alpha-mannosidase activity"/>
    <property type="evidence" value="ECO:0007669"/>
    <property type="project" value="InterPro"/>
</dbReference>
<dbReference type="PANTHER" id="PTHR45679:SF5">
    <property type="entry name" value="ER DEGRADATION-ENHANCING ALPHA-MANNOSIDASE-LIKE PROTEIN 1"/>
    <property type="match status" value="1"/>
</dbReference>
<organism evidence="10 11">
    <name type="scientific">Cercospora beticola</name>
    <name type="common">Sugarbeet leaf spot fungus</name>
    <dbReference type="NCBI Taxonomy" id="122368"/>
    <lineage>
        <taxon>Eukaryota</taxon>
        <taxon>Fungi</taxon>
        <taxon>Dikarya</taxon>
        <taxon>Ascomycota</taxon>
        <taxon>Pezizomycotina</taxon>
        <taxon>Dothideomycetes</taxon>
        <taxon>Dothideomycetidae</taxon>
        <taxon>Mycosphaerellales</taxon>
        <taxon>Mycosphaerellaceae</taxon>
        <taxon>Cercospora</taxon>
    </lineage>
</organism>
<evidence type="ECO:0000313" key="11">
    <source>
        <dbReference type="Proteomes" id="UP000230605"/>
    </source>
</evidence>
<proteinExistence type="inferred from homology"/>
<evidence type="ECO:0000256" key="6">
    <source>
        <dbReference type="PIRSR" id="PIRSR601382-2"/>
    </source>
</evidence>
<evidence type="ECO:0000256" key="2">
    <source>
        <dbReference type="ARBA" id="ARBA00007658"/>
    </source>
</evidence>
<dbReference type="GO" id="GO:0036503">
    <property type="term" value="P:ERAD pathway"/>
    <property type="evidence" value="ECO:0007669"/>
    <property type="project" value="UniProtKB-ARBA"/>
</dbReference>
<dbReference type="Proteomes" id="UP000230605">
    <property type="component" value="Chromosome 5"/>
</dbReference>
<dbReference type="PRINTS" id="PR00747">
    <property type="entry name" value="GLYHDRLASE47"/>
</dbReference>
<dbReference type="Gene3D" id="1.50.10.10">
    <property type="match status" value="1"/>
</dbReference>
<gene>
    <name evidence="10" type="ORF">CB0940_07499</name>
</gene>
<keyword evidence="7" id="KW-0378">Hydrolase</keyword>
<keyword evidence="7" id="KW-0326">Glycosidase</keyword>
<evidence type="ECO:0000256" key="3">
    <source>
        <dbReference type="ARBA" id="ARBA00022824"/>
    </source>
</evidence>
<evidence type="ECO:0000256" key="4">
    <source>
        <dbReference type="ARBA" id="ARBA00023180"/>
    </source>
</evidence>
<keyword evidence="6" id="KW-0106">Calcium</keyword>
<dbReference type="EMBL" id="LKMD01000108">
    <property type="protein sequence ID" value="PIA89419.1"/>
    <property type="molecule type" value="Genomic_DNA"/>
</dbReference>
<dbReference type="InterPro" id="IPR001382">
    <property type="entry name" value="Glyco_hydro_47"/>
</dbReference>
<accession>A0A2G5HA63</accession>
<dbReference type="InterPro" id="IPR044674">
    <property type="entry name" value="EDEM1/2/3"/>
</dbReference>
<evidence type="ECO:0000256" key="1">
    <source>
        <dbReference type="ARBA" id="ARBA00004240"/>
    </source>
</evidence>
<feature type="compositionally biased region" description="Basic and acidic residues" evidence="8">
    <location>
        <begin position="633"/>
        <end position="648"/>
    </location>
</feature>
<feature type="region of interest" description="Disordered" evidence="8">
    <location>
        <begin position="633"/>
        <end position="658"/>
    </location>
</feature>
<comment type="cofactor">
    <cofactor evidence="6">
        <name>Ca(2+)</name>
        <dbReference type="ChEBI" id="CHEBI:29108"/>
    </cofactor>
</comment>
<keyword evidence="9" id="KW-0732">Signal</keyword>
<feature type="signal peptide" evidence="9">
    <location>
        <begin position="1"/>
        <end position="37"/>
    </location>
</feature>
<feature type="binding site" evidence="6">
    <location>
        <position position="563"/>
    </location>
    <ligand>
        <name>Ca(2+)</name>
        <dbReference type="ChEBI" id="CHEBI:29108"/>
    </ligand>
</feature>
<keyword evidence="6" id="KW-0479">Metal-binding</keyword>
<dbReference type="GO" id="GO:0044322">
    <property type="term" value="C:endoplasmic reticulum quality control compartment"/>
    <property type="evidence" value="ECO:0007669"/>
    <property type="project" value="GOC"/>
</dbReference>
<comment type="similarity">
    <text evidence="2 7">Belongs to the glycosyl hydrolase 47 family.</text>
</comment>
<dbReference type="InterPro" id="IPR012341">
    <property type="entry name" value="6hp_glycosidase-like_sf"/>
</dbReference>
<dbReference type="InterPro" id="IPR036026">
    <property type="entry name" value="Seven-hairpin_glycosidases"/>
</dbReference>
<dbReference type="SUPFAM" id="SSF48225">
    <property type="entry name" value="Seven-hairpin glycosidases"/>
    <property type="match status" value="1"/>
</dbReference>
<dbReference type="GO" id="GO:0005509">
    <property type="term" value="F:calcium ion binding"/>
    <property type="evidence" value="ECO:0007669"/>
    <property type="project" value="InterPro"/>
</dbReference>
<evidence type="ECO:0000313" key="10">
    <source>
        <dbReference type="EMBL" id="PIA89419.1"/>
    </source>
</evidence>
<keyword evidence="4" id="KW-0325">Glycoprotein</keyword>
<protein>
    <recommendedName>
        <fullName evidence="7">alpha-1,2-Mannosidase</fullName>
        <ecNumber evidence="7">3.2.1.-</ecNumber>
    </recommendedName>
</protein>
<dbReference type="OrthoDB" id="8118055at2759"/>
<feature type="active site" evidence="5">
    <location>
        <position position="344"/>
    </location>
</feature>
<sequence length="1087" mass="120004">MRWTALRPLPSASHATGTTTWPMVLAVLLCAWCAAVANGMTDDQVSHLRRDTQNLFYHGFDNYMRHAFPEDELRPISCRPQTRNRHDPRDIGLNDVLGNYSLTLIDSLSTLAILASGPQDKKDRHNPLRDFQDGVKSLVELYGDGTESGRCGTRACGFDLDSKVQVFETNIRGVGGLLSAHLFAQGDLPIAGYNPVWKAGRNAGIKWKNGLRYNGQLLRLAQDLAERLLPAFSTPTDIPYPRVNLRHGIPFYQDAESGFCRADGTSTDPREITENCSAGAGSLVLEFTALSRMTGDPRFEDAAKKAFWAIWDRRSSIDLLGNGIDAETGQWTRPALSGIGAGIDSFFEYSLKSHILLSNLPYDPRNYSTESPESFLGVWQQAHASVKRHIYRNPRMVKHPFYAQVDPDTGGERHNWVDNLSAYYPGLLVLAGELDEATESHLLWSALWTKFGALPERWPVGSNYLEPHFKHWAGRPEFIESTFHLHQATKDPYYLHVGEMALRNIRMRCWTKCGWADLGDVRTGEQRDRMESFFLGETAKYLYLLFTADHPLNRLDSPIVFTTEGHPLIIPNDVRISDQEHPFKVANRRNERAMSAPAPTCAVAPTSLPLTVSNTANRGDLFHAAALAQLHTERIPPSHQSSRLERPSKNSPGISLADVQSPTNYTFHPWTLPQSLVPAKGLSSPIINPIVSTLTFPTLGSSAAEVEKGQMPFNAVQKVELGVLINSLSNMRIGMVQQPRSVLLPDGHGVLVESIMGDEYRINTIGNFALGKDERVLLTSTALKDVSPADPHFTRQRDLEMIDLIVDVPTWVDDRDAMDVELSENGTLDALWDELDNMLNKLLPGSGSDYKLSDKLRGNTRTDGVPSVLRYAIPAILPTGPGASAPESEMDVDVITTTLGNLPQKSVFFLDDTLCDNRLPINVARQYQVLVVMRGGCSFNDKLANIPSFVPSPDALQLVIVVSGLTANENDIGHQGEHGLIRPLLDQIQRMPSGIVRPHPIAMCMLDGTTVPTIPRNRAAANDDGKELDALALLDLVATGKGTFDDRGQFQRLPAANGKGSSGGGIGVKRRYWFESLGVPIGNLMML</sequence>
<evidence type="ECO:0000256" key="8">
    <source>
        <dbReference type="SAM" id="MobiDB-lite"/>
    </source>
</evidence>
<evidence type="ECO:0000256" key="9">
    <source>
        <dbReference type="SAM" id="SignalP"/>
    </source>
</evidence>
<keyword evidence="3" id="KW-0256">Endoplasmic reticulum</keyword>
<dbReference type="AlphaFoldDB" id="A0A2G5HA63"/>
<feature type="active site" description="Proton donor" evidence="5">
    <location>
        <position position="168"/>
    </location>
</feature>